<protein>
    <submittedName>
        <fullName evidence="2">SIR2 family protein</fullName>
    </submittedName>
</protein>
<feature type="region of interest" description="Disordered" evidence="1">
    <location>
        <begin position="266"/>
        <end position="294"/>
    </location>
</feature>
<name>A0A975J367_9BACT</name>
<sequence>MDIQNGSAFAPSASELAHEIAMNGGLPAWYLSDSQNLSRVASYYELTYDCFSSDCDDQAEGSLRHILETKFRNCGRPGDIHHFLAENADLFPLVVTTNYDTLIEDAYIEKGRSFVRVVQITGNAEKVGSIKYEIFSKAGGDGPIASQKSEEVGTNVLNSIVAKVGLPVIYKMHGSVESREFVITEEDYVRFLARLSLNGGMRVLPDFISACNPHMKFLFMGYSLEDWNFRVILENIRGQPRAAAGKQAGRGGGSVGKTLGIQARADCADSAAESPDDSSEGKEPRSAAKDHWAIQKGPTRVDKKIWEIRRVEVCDMDLNTFVRDLKNALKLQVSTPVQRS</sequence>
<gene>
    <name evidence="2" type="ORF">KBB96_09590</name>
</gene>
<keyword evidence="3" id="KW-1185">Reference proteome</keyword>
<dbReference type="SUPFAM" id="SSF52467">
    <property type="entry name" value="DHS-like NAD/FAD-binding domain"/>
    <property type="match status" value="1"/>
</dbReference>
<dbReference type="InterPro" id="IPR029035">
    <property type="entry name" value="DHS-like_NAD/FAD-binding_dom"/>
</dbReference>
<accession>A0A975J367</accession>
<organism evidence="2 3">
    <name type="scientific">Luteolibacter ambystomatis</name>
    <dbReference type="NCBI Taxonomy" id="2824561"/>
    <lineage>
        <taxon>Bacteria</taxon>
        <taxon>Pseudomonadati</taxon>
        <taxon>Verrucomicrobiota</taxon>
        <taxon>Verrucomicrobiia</taxon>
        <taxon>Verrucomicrobiales</taxon>
        <taxon>Verrucomicrobiaceae</taxon>
        <taxon>Luteolibacter</taxon>
    </lineage>
</organism>
<feature type="compositionally biased region" description="Basic and acidic residues" evidence="1">
    <location>
        <begin position="279"/>
        <end position="294"/>
    </location>
</feature>
<proteinExistence type="predicted"/>
<reference evidence="2" key="1">
    <citation type="submission" date="2021-04" db="EMBL/GenBank/DDBJ databases">
        <title>Luteolibacter sp. 32A isolated from the skin of an Anderson's salamander (Ambystoma andersonii).</title>
        <authorList>
            <person name="Spergser J."/>
            <person name="Busse H.-J."/>
        </authorList>
    </citation>
    <scope>NUCLEOTIDE SEQUENCE</scope>
    <source>
        <strain evidence="2">32A</strain>
    </source>
</reference>
<dbReference type="KEGG" id="lamb:KBB96_09590"/>
<evidence type="ECO:0000313" key="2">
    <source>
        <dbReference type="EMBL" id="QUE53132.1"/>
    </source>
</evidence>
<evidence type="ECO:0000256" key="1">
    <source>
        <dbReference type="SAM" id="MobiDB-lite"/>
    </source>
</evidence>
<dbReference type="Proteomes" id="UP000676169">
    <property type="component" value="Chromosome"/>
</dbReference>
<dbReference type="RefSeq" id="WP_211634476.1">
    <property type="nucleotide sequence ID" value="NZ_CP073100.1"/>
</dbReference>
<dbReference type="EMBL" id="CP073100">
    <property type="protein sequence ID" value="QUE53132.1"/>
    <property type="molecule type" value="Genomic_DNA"/>
</dbReference>
<dbReference type="Pfam" id="PF13289">
    <property type="entry name" value="SIR2_2"/>
    <property type="match status" value="1"/>
</dbReference>
<evidence type="ECO:0000313" key="3">
    <source>
        <dbReference type="Proteomes" id="UP000676169"/>
    </source>
</evidence>
<dbReference type="AlphaFoldDB" id="A0A975J367"/>